<proteinExistence type="predicted"/>
<dbReference type="RefSeq" id="WP_067059472.1">
    <property type="nucleotide sequence ID" value="NZ_MXAO01000016.1"/>
</dbReference>
<accession>A0A378QLD0</accession>
<sequence length="85" mass="9817">MNIIDLILKIEKRPALYISKNYISCLKSFLDGWLMNDNSSDNQVVIGDFQIWIEDKYRINSSQSWADIILFGSGLKSMLKENRSA</sequence>
<gene>
    <name evidence="1" type="ORF">NCTC11091_02172</name>
</gene>
<evidence type="ECO:0000313" key="2">
    <source>
        <dbReference type="Proteomes" id="UP000255193"/>
    </source>
</evidence>
<name>A0A378QLD0_9GAMM</name>
<reference evidence="1 2" key="1">
    <citation type="submission" date="2018-06" db="EMBL/GenBank/DDBJ databases">
        <authorList>
            <consortium name="Pathogen Informatics"/>
            <person name="Doyle S."/>
        </authorList>
    </citation>
    <scope>NUCLEOTIDE SEQUENCE [LARGE SCALE GENOMIC DNA]</scope>
    <source>
        <strain evidence="1 2">NCTC11091</strain>
    </source>
</reference>
<evidence type="ECO:0000313" key="1">
    <source>
        <dbReference type="EMBL" id="STZ01699.1"/>
    </source>
</evidence>
<dbReference type="EMBL" id="UGQA01000005">
    <property type="protein sequence ID" value="STZ01699.1"/>
    <property type="molecule type" value="Genomic_DNA"/>
</dbReference>
<dbReference type="Proteomes" id="UP000255193">
    <property type="component" value="Unassembled WGS sequence"/>
</dbReference>
<organism evidence="1 2">
    <name type="scientific">Faucicola atlantae</name>
    <dbReference type="NCBI Taxonomy" id="34059"/>
    <lineage>
        <taxon>Bacteria</taxon>
        <taxon>Pseudomonadati</taxon>
        <taxon>Pseudomonadota</taxon>
        <taxon>Gammaproteobacteria</taxon>
        <taxon>Moraxellales</taxon>
        <taxon>Moraxellaceae</taxon>
        <taxon>Faucicola</taxon>
    </lineage>
</organism>
<dbReference type="AlphaFoldDB" id="A0A378QLD0"/>
<protein>
    <submittedName>
        <fullName evidence="1">Uncharacterized protein</fullName>
    </submittedName>
</protein>